<comment type="caution">
    <text evidence="2">The sequence shown here is derived from an EMBL/GenBank/DDBJ whole genome shotgun (WGS) entry which is preliminary data.</text>
</comment>
<evidence type="ECO:0000256" key="1">
    <source>
        <dbReference type="SAM" id="Phobius"/>
    </source>
</evidence>
<protein>
    <submittedName>
        <fullName evidence="2">Uncharacterized protein</fullName>
    </submittedName>
</protein>
<proteinExistence type="predicted"/>
<evidence type="ECO:0000313" key="2">
    <source>
        <dbReference type="EMBL" id="RMZ95923.1"/>
    </source>
</evidence>
<name>A0A3M7PA70_BRAPC</name>
<sequence length="72" mass="8878">MIILIKKCFYPNFYKFIIFPNAFKASYFILIFLCMFEMHVYFVENILYFKDFLGWNPRLFRMELSPPFQPLA</sequence>
<accession>A0A3M7PA70</accession>
<keyword evidence="1" id="KW-0472">Membrane</keyword>
<dbReference type="EMBL" id="REGN01012321">
    <property type="protein sequence ID" value="RMZ95923.1"/>
    <property type="molecule type" value="Genomic_DNA"/>
</dbReference>
<evidence type="ECO:0000313" key="3">
    <source>
        <dbReference type="Proteomes" id="UP000276133"/>
    </source>
</evidence>
<dbReference type="AlphaFoldDB" id="A0A3M7PA70"/>
<keyword evidence="1" id="KW-0812">Transmembrane</keyword>
<dbReference type="Proteomes" id="UP000276133">
    <property type="component" value="Unassembled WGS sequence"/>
</dbReference>
<feature type="transmembrane region" description="Helical" evidence="1">
    <location>
        <begin position="21"/>
        <end position="42"/>
    </location>
</feature>
<gene>
    <name evidence="2" type="ORF">BpHYR1_026511</name>
</gene>
<keyword evidence="1" id="KW-1133">Transmembrane helix</keyword>
<keyword evidence="3" id="KW-1185">Reference proteome</keyword>
<organism evidence="2 3">
    <name type="scientific">Brachionus plicatilis</name>
    <name type="common">Marine rotifer</name>
    <name type="synonym">Brachionus muelleri</name>
    <dbReference type="NCBI Taxonomy" id="10195"/>
    <lineage>
        <taxon>Eukaryota</taxon>
        <taxon>Metazoa</taxon>
        <taxon>Spiralia</taxon>
        <taxon>Gnathifera</taxon>
        <taxon>Rotifera</taxon>
        <taxon>Eurotatoria</taxon>
        <taxon>Monogononta</taxon>
        <taxon>Pseudotrocha</taxon>
        <taxon>Ploima</taxon>
        <taxon>Brachionidae</taxon>
        <taxon>Brachionus</taxon>
    </lineage>
</organism>
<reference evidence="2 3" key="1">
    <citation type="journal article" date="2018" name="Sci. Rep.">
        <title>Genomic signatures of local adaptation to the degree of environmental predictability in rotifers.</title>
        <authorList>
            <person name="Franch-Gras L."/>
            <person name="Hahn C."/>
            <person name="Garcia-Roger E.M."/>
            <person name="Carmona M.J."/>
            <person name="Serra M."/>
            <person name="Gomez A."/>
        </authorList>
    </citation>
    <scope>NUCLEOTIDE SEQUENCE [LARGE SCALE GENOMIC DNA]</scope>
    <source>
        <strain evidence="2">HYR1</strain>
    </source>
</reference>